<dbReference type="OrthoDB" id="9812289at2"/>
<dbReference type="InterPro" id="IPR016181">
    <property type="entry name" value="Acyl_CoA_acyltransferase"/>
</dbReference>
<reference evidence="2 3" key="1">
    <citation type="submission" date="2018-03" db="EMBL/GenBank/DDBJ databases">
        <title>Phenotypic and genomic properties of Cyclonatronum proteinivorum gen. nov., sp. nov., a haloalkaliphilic bacteroidete from soda lakes possessing Na+-translocating rhodopsin.</title>
        <authorList>
            <person name="Toshchakov S.V."/>
            <person name="Korzhenkov A."/>
            <person name="Samarov N.I."/>
            <person name="Kublanov I.V."/>
            <person name="Muntyan M.S."/>
            <person name="Sorokin D.Y."/>
        </authorList>
    </citation>
    <scope>NUCLEOTIDE SEQUENCE [LARGE SCALE GENOMIC DNA]</scope>
    <source>
        <strain evidence="2 3">Omega</strain>
    </source>
</reference>
<dbReference type="AlphaFoldDB" id="A0A345UMT4"/>
<name>A0A345UMT4_9BACT</name>
<keyword evidence="3" id="KW-1185">Reference proteome</keyword>
<dbReference type="Proteomes" id="UP000254808">
    <property type="component" value="Chromosome"/>
</dbReference>
<dbReference type="Gene3D" id="3.40.630.30">
    <property type="match status" value="1"/>
</dbReference>
<dbReference type="Pfam" id="PF00583">
    <property type="entry name" value="Acetyltransf_1"/>
    <property type="match status" value="1"/>
</dbReference>
<feature type="domain" description="N-acetyltransferase" evidence="1">
    <location>
        <begin position="16"/>
        <end position="154"/>
    </location>
</feature>
<dbReference type="SUPFAM" id="SSF55729">
    <property type="entry name" value="Acyl-CoA N-acyltransferases (Nat)"/>
    <property type="match status" value="1"/>
</dbReference>
<dbReference type="PROSITE" id="PS51186">
    <property type="entry name" value="GNAT"/>
    <property type="match status" value="1"/>
</dbReference>
<evidence type="ECO:0000259" key="1">
    <source>
        <dbReference type="PROSITE" id="PS51186"/>
    </source>
</evidence>
<dbReference type="EMBL" id="CP027806">
    <property type="protein sequence ID" value="AXJ01786.1"/>
    <property type="molecule type" value="Genomic_DNA"/>
</dbReference>
<gene>
    <name evidence="2" type="ORF">CYPRO_2544</name>
</gene>
<evidence type="ECO:0000313" key="2">
    <source>
        <dbReference type="EMBL" id="AXJ01786.1"/>
    </source>
</evidence>
<organism evidence="2 3">
    <name type="scientific">Cyclonatronum proteinivorum</name>
    <dbReference type="NCBI Taxonomy" id="1457365"/>
    <lineage>
        <taxon>Bacteria</taxon>
        <taxon>Pseudomonadati</taxon>
        <taxon>Balneolota</taxon>
        <taxon>Balneolia</taxon>
        <taxon>Balneolales</taxon>
        <taxon>Cyclonatronaceae</taxon>
        <taxon>Cyclonatronum</taxon>
    </lineage>
</organism>
<dbReference type="KEGG" id="cprv:CYPRO_2544"/>
<dbReference type="RefSeq" id="WP_114984943.1">
    <property type="nucleotide sequence ID" value="NZ_CP027806.1"/>
</dbReference>
<accession>A0A345UMT4</accession>
<proteinExistence type="predicted"/>
<sequence>MPHAEFPLQGHPANEIRIERLPRKELGRLSELNFEIFREKRIINHKTHPFLVILAAFAGDIPVGFKIGYGRKEGEFYSAKGGVLPGFRRRKLADTMMKQMLEIAREARYEVFTYDTFPNMNPGMLIMGFSYGFRVTYAGYNARYNDYQITLSLKLKDLPASKLLK</sequence>
<evidence type="ECO:0000313" key="3">
    <source>
        <dbReference type="Proteomes" id="UP000254808"/>
    </source>
</evidence>
<dbReference type="CDD" id="cd04301">
    <property type="entry name" value="NAT_SF"/>
    <property type="match status" value="1"/>
</dbReference>
<dbReference type="InterPro" id="IPR000182">
    <property type="entry name" value="GNAT_dom"/>
</dbReference>
<dbReference type="GO" id="GO:0016747">
    <property type="term" value="F:acyltransferase activity, transferring groups other than amino-acyl groups"/>
    <property type="evidence" value="ECO:0007669"/>
    <property type="project" value="InterPro"/>
</dbReference>
<protein>
    <recommendedName>
        <fullName evidence="1">N-acetyltransferase domain-containing protein</fullName>
    </recommendedName>
</protein>